<feature type="compositionally biased region" description="Polar residues" evidence="2">
    <location>
        <begin position="113"/>
        <end position="127"/>
    </location>
</feature>
<evidence type="ECO:0000313" key="4">
    <source>
        <dbReference type="Proteomes" id="UP000780801"/>
    </source>
</evidence>
<keyword evidence="1" id="KW-0175">Coiled coil</keyword>
<feature type="compositionally biased region" description="Polar residues" evidence="2">
    <location>
        <begin position="659"/>
        <end position="679"/>
    </location>
</feature>
<feature type="region of interest" description="Disordered" evidence="2">
    <location>
        <begin position="607"/>
        <end position="691"/>
    </location>
</feature>
<feature type="region of interest" description="Disordered" evidence="2">
    <location>
        <begin position="89"/>
        <end position="139"/>
    </location>
</feature>
<dbReference type="Proteomes" id="UP000780801">
    <property type="component" value="Unassembled WGS sequence"/>
</dbReference>
<dbReference type="OrthoDB" id="2449188at2759"/>
<organism evidence="3 4">
    <name type="scientific">Lunasporangiospora selenospora</name>
    <dbReference type="NCBI Taxonomy" id="979761"/>
    <lineage>
        <taxon>Eukaryota</taxon>
        <taxon>Fungi</taxon>
        <taxon>Fungi incertae sedis</taxon>
        <taxon>Mucoromycota</taxon>
        <taxon>Mortierellomycotina</taxon>
        <taxon>Mortierellomycetes</taxon>
        <taxon>Mortierellales</taxon>
        <taxon>Mortierellaceae</taxon>
        <taxon>Lunasporangiospora</taxon>
    </lineage>
</organism>
<accession>A0A9P6G386</accession>
<feature type="compositionally biased region" description="Polar residues" evidence="2">
    <location>
        <begin position="42"/>
        <end position="55"/>
    </location>
</feature>
<keyword evidence="4" id="KW-1185">Reference proteome</keyword>
<feature type="compositionally biased region" description="Acidic residues" evidence="2">
    <location>
        <begin position="473"/>
        <end position="485"/>
    </location>
</feature>
<feature type="compositionally biased region" description="Polar residues" evidence="2">
    <location>
        <begin position="411"/>
        <end position="424"/>
    </location>
</feature>
<feature type="compositionally biased region" description="Acidic residues" evidence="2">
    <location>
        <begin position="23"/>
        <end position="35"/>
    </location>
</feature>
<feature type="compositionally biased region" description="Basic and acidic residues" evidence="2">
    <location>
        <begin position="621"/>
        <end position="634"/>
    </location>
</feature>
<feature type="region of interest" description="Disordered" evidence="2">
    <location>
        <begin position="269"/>
        <end position="295"/>
    </location>
</feature>
<feature type="compositionally biased region" description="Low complexity" evidence="2">
    <location>
        <begin position="272"/>
        <end position="285"/>
    </location>
</feature>
<feature type="compositionally biased region" description="Basic and acidic residues" evidence="2">
    <location>
        <begin position="575"/>
        <end position="584"/>
    </location>
</feature>
<evidence type="ECO:0000313" key="3">
    <source>
        <dbReference type="EMBL" id="KAF9586324.1"/>
    </source>
</evidence>
<feature type="compositionally biased region" description="Polar residues" evidence="2">
    <location>
        <begin position="486"/>
        <end position="503"/>
    </location>
</feature>
<proteinExistence type="predicted"/>
<feature type="region of interest" description="Disordered" evidence="2">
    <location>
        <begin position="1155"/>
        <end position="1229"/>
    </location>
</feature>
<feature type="region of interest" description="Disordered" evidence="2">
    <location>
        <begin position="405"/>
        <end position="505"/>
    </location>
</feature>
<feature type="compositionally biased region" description="Polar residues" evidence="2">
    <location>
        <begin position="89"/>
        <end position="99"/>
    </location>
</feature>
<feature type="non-terminal residue" evidence="3">
    <location>
        <position position="1340"/>
    </location>
</feature>
<feature type="region of interest" description="Disordered" evidence="2">
    <location>
        <begin position="1"/>
        <end position="60"/>
    </location>
</feature>
<feature type="compositionally biased region" description="Polar residues" evidence="2">
    <location>
        <begin position="1155"/>
        <end position="1165"/>
    </location>
</feature>
<sequence length="1340" mass="146193">MAEVDVGRDISSVYSMDGSDMIVESEVEPEYDLQDLEPMSPTPATATPQQSSRLSSPVARSLSDSIANDYVYNDSDRYSIESAMIPPTTQMTTSISEDSAASKLESETPASLIMTSDIQESATTSVSQEREQDDEAQLSDDCMDTASDDCMDTVSDDCMGIASDDGMTVDDTALMSNILLTTADPLVHTINPCESQELVDTTLPCELLDKSLDATVTGCKGDKSVDTLSHEGTQVLETLMDQKKLLAADNPSTNDMDVVIYAVPTIEEQRLRQPQSPQPEQSEQPTSDEDLQHENPMKSLRVESIAPAQTTSPMEMLDLESRPQRDSLGPTPHQELTSDSLAAQLLLTIQPLLEVPLELESSTLEPDNDERLDGVAAAASTNARAAEIDEVAKMGTESEGCTIEGLDVSDKTTGGVTEEMSSQADRGEEMLDQPDGSEEGSHKDEIGNSVDNHEPGSQDEGKAKIALQGMDEGGGEDEENVDMDLETNSSTSQGSEVSGTGLTQDLPIVAHSPAIRISHETTMHQGLALLGDVDFGQTVEDSEWKEEGMEDTPVQDRVAEGQYEEENADITSAREYQDPKRLSQDHPLPMPEVDTLIQSQDISTMSLSEDTNDTQLSVQESTRDVSDLSSHNERLTSQIQHSVQPAPDSVKMEEDALNQPDSGLTSTVNNSELSDSSMSIGDEDTPGTDDPSSLSALIIEALQSTQTVSAQDTDAIVAATPPTHDLKLTEVECTVKDETQQVEPAVGDPVTDEESLLNSSAISAVDISEMEEGGKITEAVRPEEATLTVEKVAESPSKEATLTAEKAIEGPSDSLLTLPSHPDIDTITENYSLGTLHSGVVAHEPVAETIHESEEVKEKTIVQVQNLEDGYPNTAVATIIEASQSATAMCDEDTGTGLSTGNSISTDVSGDMDDATSMAMEPCKEIEEEKSPVHTPAATMDEPVPMEVDQGEAVEMMSDIEMEGSPQTVPDLKSSLTETCISGDTMSQTTADDDTMVIISQDSGVSQLLGKRPISDGGDYEDAGVKVVKGLVEMTDERMESPSQEIIPFPSSSPPLQRPQVRPRSKPAIQPPRSALLDMHPVSNYRSSVLPSWHHVAGSDLALLSEMAMSRGDLNRFRREMRWQEERASQTRVRDPGMEVLLDKALGREVTLTRTQPRVLQQESGQRLGHVNEERNLEGALDLDQERKRKRDMGEEQPDQGVPKVGDTRGSRRQGVTNRNGEEEGHWVGKVQLSTDSRLALSTLKIQLLSQVEEQERLEQDRRALERTVKRAHGRIEETQREQQVVDARMQELLGRQKEMIMTLERHQVEEEEVKEVWRRQRAKSVKEIQDLVSRLKVLQ</sequence>
<gene>
    <name evidence="3" type="ORF">BGW38_006946</name>
</gene>
<evidence type="ECO:0000256" key="2">
    <source>
        <dbReference type="SAM" id="MobiDB-lite"/>
    </source>
</evidence>
<protein>
    <submittedName>
        <fullName evidence="3">Uncharacterized protein</fullName>
    </submittedName>
</protein>
<feature type="region of interest" description="Disordered" evidence="2">
    <location>
        <begin position="1039"/>
        <end position="1072"/>
    </location>
</feature>
<name>A0A9P6G386_9FUNG</name>
<evidence type="ECO:0000256" key="1">
    <source>
        <dbReference type="SAM" id="Coils"/>
    </source>
</evidence>
<feature type="region of interest" description="Disordered" evidence="2">
    <location>
        <begin position="560"/>
        <end position="591"/>
    </location>
</feature>
<feature type="compositionally biased region" description="Basic and acidic residues" evidence="2">
    <location>
        <begin position="439"/>
        <end position="463"/>
    </location>
</feature>
<feature type="compositionally biased region" description="Polar residues" evidence="2">
    <location>
        <begin position="607"/>
        <end position="620"/>
    </location>
</feature>
<reference evidence="3" key="1">
    <citation type="journal article" date="2020" name="Fungal Divers.">
        <title>Resolving the Mortierellaceae phylogeny through synthesis of multi-gene phylogenetics and phylogenomics.</title>
        <authorList>
            <person name="Vandepol N."/>
            <person name="Liber J."/>
            <person name="Desiro A."/>
            <person name="Na H."/>
            <person name="Kennedy M."/>
            <person name="Barry K."/>
            <person name="Grigoriev I.V."/>
            <person name="Miller A.N."/>
            <person name="O'Donnell K."/>
            <person name="Stajich J.E."/>
            <person name="Bonito G."/>
        </authorList>
    </citation>
    <scope>NUCLEOTIDE SEQUENCE</scope>
    <source>
        <strain evidence="3">KOD1015</strain>
    </source>
</reference>
<feature type="coiled-coil region" evidence="1">
    <location>
        <begin position="1248"/>
        <end position="1282"/>
    </location>
</feature>
<dbReference type="EMBL" id="JAABOA010000045">
    <property type="protein sequence ID" value="KAF9586324.1"/>
    <property type="molecule type" value="Genomic_DNA"/>
</dbReference>
<comment type="caution">
    <text evidence="3">The sequence shown here is derived from an EMBL/GenBank/DDBJ whole genome shotgun (WGS) entry which is preliminary data.</text>
</comment>